<comment type="caution">
    <text evidence="1">The sequence shown here is derived from an EMBL/GenBank/DDBJ whole genome shotgun (WGS) entry which is preliminary data.</text>
</comment>
<sequence length="59" mass="6671">MAYKTHEKTKTSVATGLTVAIRSRHYVRSRFVEPGAGVNRGQVATCRPVAFRTRRFFLS</sequence>
<gene>
    <name evidence="1" type="ORF">Taro_053143</name>
</gene>
<dbReference type="Proteomes" id="UP000652761">
    <property type="component" value="Unassembled WGS sequence"/>
</dbReference>
<name>A0A843XK48_COLES</name>
<accession>A0A843XK48</accession>
<dbReference type="AlphaFoldDB" id="A0A843XK48"/>
<proteinExistence type="predicted"/>
<organism evidence="1 2">
    <name type="scientific">Colocasia esculenta</name>
    <name type="common">Wild taro</name>
    <name type="synonym">Arum esculentum</name>
    <dbReference type="NCBI Taxonomy" id="4460"/>
    <lineage>
        <taxon>Eukaryota</taxon>
        <taxon>Viridiplantae</taxon>
        <taxon>Streptophyta</taxon>
        <taxon>Embryophyta</taxon>
        <taxon>Tracheophyta</taxon>
        <taxon>Spermatophyta</taxon>
        <taxon>Magnoliopsida</taxon>
        <taxon>Liliopsida</taxon>
        <taxon>Araceae</taxon>
        <taxon>Aroideae</taxon>
        <taxon>Colocasieae</taxon>
        <taxon>Colocasia</taxon>
    </lineage>
</organism>
<protein>
    <submittedName>
        <fullName evidence="1">Uncharacterized protein</fullName>
    </submittedName>
</protein>
<reference evidence="1" key="1">
    <citation type="submission" date="2017-07" db="EMBL/GenBank/DDBJ databases">
        <title>Taro Niue Genome Assembly and Annotation.</title>
        <authorList>
            <person name="Atibalentja N."/>
            <person name="Keating K."/>
            <person name="Fields C.J."/>
        </authorList>
    </citation>
    <scope>NUCLEOTIDE SEQUENCE</scope>
    <source>
        <strain evidence="1">Niue_2</strain>
        <tissue evidence="1">Leaf</tissue>
    </source>
</reference>
<evidence type="ECO:0000313" key="2">
    <source>
        <dbReference type="Proteomes" id="UP000652761"/>
    </source>
</evidence>
<keyword evidence="2" id="KW-1185">Reference proteome</keyword>
<dbReference type="EMBL" id="NMUH01009506">
    <property type="protein sequence ID" value="MQM20128.1"/>
    <property type="molecule type" value="Genomic_DNA"/>
</dbReference>
<evidence type="ECO:0000313" key="1">
    <source>
        <dbReference type="EMBL" id="MQM20128.1"/>
    </source>
</evidence>